<feature type="region of interest" description="Disordered" evidence="1">
    <location>
        <begin position="267"/>
        <end position="305"/>
    </location>
</feature>
<accession>A0AAQ3PRC7</accession>
<feature type="compositionally biased region" description="Low complexity" evidence="1">
    <location>
        <begin position="67"/>
        <end position="79"/>
    </location>
</feature>
<dbReference type="InterPro" id="IPR055298">
    <property type="entry name" value="AtLOH3-like"/>
</dbReference>
<feature type="compositionally biased region" description="Basic residues" evidence="1">
    <location>
        <begin position="55"/>
        <end position="66"/>
    </location>
</feature>
<feature type="compositionally biased region" description="Polar residues" evidence="1">
    <location>
        <begin position="638"/>
        <end position="650"/>
    </location>
</feature>
<dbReference type="Pfam" id="PF14291">
    <property type="entry name" value="DUF4371"/>
    <property type="match status" value="1"/>
</dbReference>
<dbReference type="PANTHER" id="PTHR11697:SF230">
    <property type="entry name" value="ZINC FINGER, MYM DOMAIN CONTAINING 1"/>
    <property type="match status" value="1"/>
</dbReference>
<feature type="region of interest" description="Disordered" evidence="1">
    <location>
        <begin position="637"/>
        <end position="656"/>
    </location>
</feature>
<feature type="region of interest" description="Disordered" evidence="1">
    <location>
        <begin position="1"/>
        <end position="97"/>
    </location>
</feature>
<feature type="non-terminal residue" evidence="3">
    <location>
        <position position="822"/>
    </location>
</feature>
<dbReference type="Proteomes" id="UP001341281">
    <property type="component" value="Chromosome 02"/>
</dbReference>
<dbReference type="InterPro" id="IPR025398">
    <property type="entry name" value="DUF4371"/>
</dbReference>
<protein>
    <recommendedName>
        <fullName evidence="2">DUF4371 domain-containing protein</fullName>
    </recommendedName>
</protein>
<feature type="region of interest" description="Disordered" evidence="1">
    <location>
        <begin position="113"/>
        <end position="181"/>
    </location>
</feature>
<gene>
    <name evidence="3" type="ORF">U9M48_006027</name>
</gene>
<dbReference type="PANTHER" id="PTHR11697">
    <property type="entry name" value="GENERAL TRANSCRIPTION FACTOR 2-RELATED ZINC FINGER PROTEIN"/>
    <property type="match status" value="1"/>
</dbReference>
<evidence type="ECO:0000313" key="3">
    <source>
        <dbReference type="EMBL" id="WVZ55355.1"/>
    </source>
</evidence>
<dbReference type="AlphaFoldDB" id="A0AAQ3PRC7"/>
<feature type="compositionally biased region" description="Pro residues" evidence="1">
    <location>
        <begin position="167"/>
        <end position="176"/>
    </location>
</feature>
<dbReference type="InterPro" id="IPR012337">
    <property type="entry name" value="RNaseH-like_sf"/>
</dbReference>
<sequence length="822" mass="91429">MARAIPKAQKKNFIPPNFQPSPRKGKGSRPASRAPWLPSAYPSRPDLPPAEPRARRPSGRAARRRSLPAAAPPVVRLSATPPRHPLVASSTSHHRAARTARVCGSALLRLGLAGSGLGDPTRLRRPAAGLPTRRGHARPLDPRRPRASASPAQASPPRRPRAAAPVRPRPPRPAVPHGPARPLIDLCRPAPLRLCLAGSLIPRLTQANCGNMESGSNRKGKRKATRYGRDLKSYFSQGSSSTPSTHGSGVGLEALEREEVVVQTQVESTDAAAVPIPVEEAEDRAGGGANSSREETQDEDANDQGTITEFNPEHVISDPDDDKFGYEAFTRTGFKQWKNSYLILRKHVGGPNSAHNRAREAYVDFTNQEANVKHKVIIQTEDAKAKYETRLDTSLGIVSYIALQGEPFRGHDESENSLNKGNFLEFLDWYKLRSEKVKHAYEGCPKNAKMTSGTIQKEMASCCAEAVTKVIKEEMDGCLFSILVDESRDISVKEQMAIVVRYVNKKGQVIERFLGIKHVQETTSEALKMAVVQVLSAHGLTIAQLRGQGYDGASNMRGEFNGVQKLIRDENPYAFYIHCFAHQLQLVVVSVSRCCSSMEDFFDYVNMIVSSTSASCKRKDLLLDSHRTNLLDRLESGEISSGRGQHQETSLARPGDTRWGSHYKTLLRIETMWDSIIEVLSVIHEDQRNPSRAGGLVHTMESFSFVFIMKMMLQILRITSELSSLLQKKDQNIVEAMSLVIDVKTRLVNLRSEGYEPLLNEAKAFCYEKEIPIPNMEDNVPRFGRSRRGGRNNITQDHYFRVDTFYATIDSITTEFDHRFNE</sequence>
<reference evidence="3 4" key="1">
    <citation type="submission" date="2024-02" db="EMBL/GenBank/DDBJ databases">
        <title>High-quality chromosome-scale genome assembly of Pensacola bahiagrass (Paspalum notatum Flugge var. saurae).</title>
        <authorList>
            <person name="Vega J.M."/>
            <person name="Podio M."/>
            <person name="Orjuela J."/>
            <person name="Siena L.A."/>
            <person name="Pessino S.C."/>
            <person name="Combes M.C."/>
            <person name="Mariac C."/>
            <person name="Albertini E."/>
            <person name="Pupilli F."/>
            <person name="Ortiz J.P.A."/>
            <person name="Leblanc O."/>
        </authorList>
    </citation>
    <scope>NUCLEOTIDE SEQUENCE [LARGE SCALE GENOMIC DNA]</scope>
    <source>
        <strain evidence="3">R1</strain>
        <tissue evidence="3">Leaf</tissue>
    </source>
</reference>
<feature type="compositionally biased region" description="Low complexity" evidence="1">
    <location>
        <begin position="267"/>
        <end position="278"/>
    </location>
</feature>
<organism evidence="3 4">
    <name type="scientific">Paspalum notatum var. saurae</name>
    <dbReference type="NCBI Taxonomy" id="547442"/>
    <lineage>
        <taxon>Eukaryota</taxon>
        <taxon>Viridiplantae</taxon>
        <taxon>Streptophyta</taxon>
        <taxon>Embryophyta</taxon>
        <taxon>Tracheophyta</taxon>
        <taxon>Spermatophyta</taxon>
        <taxon>Magnoliopsida</taxon>
        <taxon>Liliopsida</taxon>
        <taxon>Poales</taxon>
        <taxon>Poaceae</taxon>
        <taxon>PACMAD clade</taxon>
        <taxon>Panicoideae</taxon>
        <taxon>Andropogonodae</taxon>
        <taxon>Paspaleae</taxon>
        <taxon>Paspalinae</taxon>
        <taxon>Paspalum</taxon>
    </lineage>
</organism>
<proteinExistence type="predicted"/>
<dbReference type="SUPFAM" id="SSF53098">
    <property type="entry name" value="Ribonuclease H-like"/>
    <property type="match status" value="1"/>
</dbReference>
<evidence type="ECO:0000256" key="1">
    <source>
        <dbReference type="SAM" id="MobiDB-lite"/>
    </source>
</evidence>
<keyword evidence="4" id="KW-1185">Reference proteome</keyword>
<evidence type="ECO:0000313" key="4">
    <source>
        <dbReference type="Proteomes" id="UP001341281"/>
    </source>
</evidence>
<evidence type="ECO:0000259" key="2">
    <source>
        <dbReference type="Pfam" id="PF14291"/>
    </source>
</evidence>
<feature type="domain" description="DUF4371" evidence="2">
    <location>
        <begin position="328"/>
        <end position="562"/>
    </location>
</feature>
<dbReference type="EMBL" id="CP144746">
    <property type="protein sequence ID" value="WVZ55355.1"/>
    <property type="molecule type" value="Genomic_DNA"/>
</dbReference>
<name>A0AAQ3PRC7_PASNO</name>
<feature type="compositionally biased region" description="Low complexity" evidence="1">
    <location>
        <begin position="147"/>
        <end position="166"/>
    </location>
</feature>